<dbReference type="Proteomes" id="UP001148629">
    <property type="component" value="Unassembled WGS sequence"/>
</dbReference>
<dbReference type="EMBL" id="JANRMS010000593">
    <property type="protein sequence ID" value="KAJ3537214.1"/>
    <property type="molecule type" value="Genomic_DNA"/>
</dbReference>
<gene>
    <name evidence="1" type="ORF">NM208_g6412</name>
</gene>
<evidence type="ECO:0000313" key="2">
    <source>
        <dbReference type="Proteomes" id="UP001148629"/>
    </source>
</evidence>
<name>A0ACC1SD62_9HYPO</name>
<evidence type="ECO:0000313" key="1">
    <source>
        <dbReference type="EMBL" id="KAJ3537214.1"/>
    </source>
</evidence>
<protein>
    <submittedName>
        <fullName evidence="1">Uncharacterized protein</fullName>
    </submittedName>
</protein>
<organism evidence="1 2">
    <name type="scientific">Fusarium decemcellulare</name>
    <dbReference type="NCBI Taxonomy" id="57161"/>
    <lineage>
        <taxon>Eukaryota</taxon>
        <taxon>Fungi</taxon>
        <taxon>Dikarya</taxon>
        <taxon>Ascomycota</taxon>
        <taxon>Pezizomycotina</taxon>
        <taxon>Sordariomycetes</taxon>
        <taxon>Hypocreomycetidae</taxon>
        <taxon>Hypocreales</taxon>
        <taxon>Nectriaceae</taxon>
        <taxon>Fusarium</taxon>
        <taxon>Fusarium decemcellulare species complex</taxon>
    </lineage>
</organism>
<comment type="caution">
    <text evidence="1">The sequence shown here is derived from an EMBL/GenBank/DDBJ whole genome shotgun (WGS) entry which is preliminary data.</text>
</comment>
<reference evidence="1" key="1">
    <citation type="submission" date="2022-08" db="EMBL/GenBank/DDBJ databases">
        <title>Genome Sequence of Fusarium decemcellulare.</title>
        <authorList>
            <person name="Buettner E."/>
        </authorList>
    </citation>
    <scope>NUCLEOTIDE SEQUENCE</scope>
    <source>
        <strain evidence="1">Babe19</strain>
    </source>
</reference>
<sequence length="294" mass="32313">MSSTIANSGNNKNIRDQDEFEQLSAGRPDFDRSSKPVETTKSPDPSWKYGQGIRVKSSSIGAHKEIDPFASSRPKSDNYHLLISGIAPRPIGFISTQSSDGKTKNLAPFSYFQVVDHDPPLFIVGIGARSGKLKDTFRNLKENGECVINTVSEHMIEAVNATSLDAPYGVSEWDVSGLHEAPTTTVKPSRVEESVFSIEGNVVDIKELTDYATPGMAPSAVVLIRGSRFWVREDAANEEVNHIYLDKLRPLAQLGGMAYGRITSTFDVPRKTWVDEEPSNELLQKLGQEASDAR</sequence>
<proteinExistence type="predicted"/>
<accession>A0ACC1SD62</accession>
<keyword evidence="2" id="KW-1185">Reference proteome</keyword>